<evidence type="ECO:0000313" key="13">
    <source>
        <dbReference type="Proteomes" id="UP000033956"/>
    </source>
</evidence>
<keyword evidence="13" id="KW-1185">Reference proteome</keyword>
<evidence type="ECO:0000256" key="11">
    <source>
        <dbReference type="SAM" id="MobiDB-lite"/>
    </source>
</evidence>
<organism evidence="12 13">
    <name type="scientific">Microbacterium terrae</name>
    <dbReference type="NCBI Taxonomy" id="69369"/>
    <lineage>
        <taxon>Bacteria</taxon>
        <taxon>Bacillati</taxon>
        <taxon>Actinomycetota</taxon>
        <taxon>Actinomycetes</taxon>
        <taxon>Micrococcales</taxon>
        <taxon>Microbacteriaceae</taxon>
        <taxon>Microbacterium</taxon>
    </lineage>
</organism>
<proteinExistence type="inferred from homology"/>
<dbReference type="GO" id="GO:0018826">
    <property type="term" value="F:methionine gamma-lyase activity"/>
    <property type="evidence" value="ECO:0007669"/>
    <property type="project" value="UniProtKB-EC"/>
</dbReference>
<evidence type="ECO:0000256" key="6">
    <source>
        <dbReference type="ARBA" id="ARBA00047199"/>
    </source>
</evidence>
<feature type="modified residue" description="N6-(pyridoxal phosphate)lysine" evidence="9">
    <location>
        <position position="245"/>
    </location>
</feature>
<dbReference type="PANTHER" id="PTHR43797">
    <property type="entry name" value="HOMOCYSTEINE/CYSTEINE SYNTHASE"/>
    <property type="match status" value="1"/>
</dbReference>
<name>A0A0M2HKD7_9MICO</name>
<evidence type="ECO:0000256" key="3">
    <source>
        <dbReference type="ARBA" id="ARBA00022679"/>
    </source>
</evidence>
<dbReference type="AlphaFoldDB" id="A0A0M2HKD7"/>
<comment type="caution">
    <text evidence="12">The sequence shown here is derived from an EMBL/GenBank/DDBJ whole genome shotgun (WGS) entry which is preliminary data.</text>
</comment>
<keyword evidence="12" id="KW-0456">Lyase</keyword>
<evidence type="ECO:0000256" key="2">
    <source>
        <dbReference type="ARBA" id="ARBA00009077"/>
    </source>
</evidence>
<dbReference type="EMBL" id="JYIZ01000024">
    <property type="protein sequence ID" value="KJL45332.1"/>
    <property type="molecule type" value="Genomic_DNA"/>
</dbReference>
<dbReference type="Proteomes" id="UP000033956">
    <property type="component" value="Unassembled WGS sequence"/>
</dbReference>
<dbReference type="STRING" id="92835.RS81_00261"/>
<evidence type="ECO:0000256" key="1">
    <source>
        <dbReference type="ARBA" id="ARBA00001933"/>
    </source>
</evidence>
<evidence type="ECO:0000256" key="7">
    <source>
        <dbReference type="ARBA" id="ARBA00048780"/>
    </source>
</evidence>
<keyword evidence="4 9" id="KW-0663">Pyridoxal phosphate</keyword>
<dbReference type="GO" id="GO:0019346">
    <property type="term" value="P:transsulfuration"/>
    <property type="evidence" value="ECO:0007669"/>
    <property type="project" value="InterPro"/>
</dbReference>
<comment type="catalytic activity">
    <reaction evidence="7">
        <text>L-homocysteine + H2O = 2-oxobutanoate + hydrogen sulfide + NH4(+) + H(+)</text>
        <dbReference type="Rhea" id="RHEA:14501"/>
        <dbReference type="ChEBI" id="CHEBI:15377"/>
        <dbReference type="ChEBI" id="CHEBI:15378"/>
        <dbReference type="ChEBI" id="CHEBI:16763"/>
        <dbReference type="ChEBI" id="CHEBI:28938"/>
        <dbReference type="ChEBI" id="CHEBI:29919"/>
        <dbReference type="ChEBI" id="CHEBI:58199"/>
        <dbReference type="EC" id="4.4.1.2"/>
    </reaction>
    <physiologicalReaction direction="left-to-right" evidence="7">
        <dbReference type="Rhea" id="RHEA:14502"/>
    </physiologicalReaction>
</comment>
<protein>
    <recommendedName>
        <fullName evidence="5">homocysteine desulfhydrase</fullName>
        <ecNumber evidence="5">4.4.1.2</ecNumber>
    </recommendedName>
    <alternativeName>
        <fullName evidence="6">Homocysteine desulfhydrase</fullName>
    </alternativeName>
</protein>
<comment type="cofactor">
    <cofactor evidence="1 10">
        <name>pyridoxal 5'-phosphate</name>
        <dbReference type="ChEBI" id="CHEBI:597326"/>
    </cofactor>
</comment>
<dbReference type="PANTHER" id="PTHR43797:SF2">
    <property type="entry name" value="HOMOCYSTEINE_CYSTEINE SYNTHASE"/>
    <property type="match status" value="1"/>
</dbReference>
<evidence type="ECO:0000256" key="5">
    <source>
        <dbReference type="ARBA" id="ARBA00047175"/>
    </source>
</evidence>
<dbReference type="EC" id="4.4.1.2" evidence="5"/>
<dbReference type="Gene3D" id="3.90.1150.10">
    <property type="entry name" value="Aspartate Aminotransferase, domain 1"/>
    <property type="match status" value="1"/>
</dbReference>
<dbReference type="GO" id="GO:0005737">
    <property type="term" value="C:cytoplasm"/>
    <property type="evidence" value="ECO:0007669"/>
    <property type="project" value="TreeGrafter"/>
</dbReference>
<gene>
    <name evidence="12" type="primary">mdeA_1</name>
    <name evidence="12" type="ORF">RS81_00261</name>
</gene>
<dbReference type="PATRIC" id="fig|92835.4.peg.273"/>
<dbReference type="FunFam" id="3.40.640.10:FF:000046">
    <property type="entry name" value="Cystathionine gamma-lyase"/>
    <property type="match status" value="1"/>
</dbReference>
<evidence type="ECO:0000256" key="10">
    <source>
        <dbReference type="RuleBase" id="RU362118"/>
    </source>
</evidence>
<evidence type="ECO:0000313" key="12">
    <source>
        <dbReference type="EMBL" id="KJL45332.1"/>
    </source>
</evidence>
<reference evidence="12 13" key="1">
    <citation type="submission" date="2015-02" db="EMBL/GenBank/DDBJ databases">
        <title>Draft genome sequences of ten Microbacterium spp. with emphasis on heavy metal contaminated environments.</title>
        <authorList>
            <person name="Corretto E."/>
        </authorList>
    </citation>
    <scope>NUCLEOTIDE SEQUENCE [LARGE SCALE GENOMIC DNA]</scope>
    <source>
        <strain evidence="12 13">DSM 12510</strain>
    </source>
</reference>
<dbReference type="InterPro" id="IPR015424">
    <property type="entry name" value="PyrdxlP-dep_Trfase"/>
</dbReference>
<dbReference type="InterPro" id="IPR006235">
    <property type="entry name" value="OAc-hSer/O-AcSer_sulfhydrylase"/>
</dbReference>
<dbReference type="GO" id="GO:0047982">
    <property type="term" value="F:homocysteine desulfhydrase activity"/>
    <property type="evidence" value="ECO:0007669"/>
    <property type="project" value="UniProtKB-EC"/>
</dbReference>
<dbReference type="GO" id="GO:0003961">
    <property type="term" value="F:O-acetylhomoserine aminocarboxypropyltransferase activity"/>
    <property type="evidence" value="ECO:0007669"/>
    <property type="project" value="TreeGrafter"/>
</dbReference>
<dbReference type="SUPFAM" id="SSF53383">
    <property type="entry name" value="PLP-dependent transferases"/>
    <property type="match status" value="1"/>
</dbReference>
<comment type="similarity">
    <text evidence="2 10">Belongs to the trans-sulfuration enzymes family.</text>
</comment>
<dbReference type="OrthoDB" id="9780685at2"/>
<keyword evidence="3" id="KW-0808">Transferase</keyword>
<dbReference type="RefSeq" id="WP_084613316.1">
    <property type="nucleotide sequence ID" value="NZ_BAAAUP010000007.1"/>
</dbReference>
<dbReference type="InterPro" id="IPR000277">
    <property type="entry name" value="Cys/Met-Metab_PyrdxlP-dep_enz"/>
</dbReference>
<dbReference type="InterPro" id="IPR015422">
    <property type="entry name" value="PyrdxlP-dep_Trfase_small"/>
</dbReference>
<comment type="catalytic activity">
    <reaction evidence="8">
        <text>L-methionine + H2O = methanethiol + 2-oxobutanoate + NH4(+)</text>
        <dbReference type="Rhea" id="RHEA:23800"/>
        <dbReference type="ChEBI" id="CHEBI:15377"/>
        <dbReference type="ChEBI" id="CHEBI:16007"/>
        <dbReference type="ChEBI" id="CHEBI:16763"/>
        <dbReference type="ChEBI" id="CHEBI:28938"/>
        <dbReference type="ChEBI" id="CHEBI:57844"/>
        <dbReference type="EC" id="4.4.1.11"/>
    </reaction>
    <physiologicalReaction direction="left-to-right" evidence="8">
        <dbReference type="Rhea" id="RHEA:23801"/>
    </physiologicalReaction>
</comment>
<sequence length="488" mass="52364">MTTAYTTDPTTESRLGAAGPAAAAAGFDGLEDGFEKAPYEFGFSTEQVHAGSVADRGYGAKITPLYLSAGFVFDDFAHARARFAGTDAGYVYSRINNPTNAAVEQLIAEIEHGVGATLVGSGQAAVSVGLLGVLAAGDHFLTAPSIYEGTRALFRGNFRRLGIEVEFVEDPNDPEDWQRRVRPNTKLFYGEAIPNPKNDLIDIAAIADTAHRNGVPFAIDSTVPTPYLLRPIDFGADIVLHSTSKFLAGHGNSIGGVIVDGGRFDWSAHPERFPHLHESIHGDDGPSWVDKFGAAKANFAYTRAVVAGRLGTSLSPFNAFLVQQGIETLSLRLERHSRNALAIATWLEQQPEVTSVDYPGLPSSPFHDLALRYLPRGQGSVFAFTLAGGERDAQVLYDAVEVFSRMTHIGDVRSLILHPPTTTHSKLSQAERDAAGIHPGLLRLSVGIENVEDLLADLDRAFRVVRGEDPPSLRGDGGARELTPADGL</sequence>
<feature type="region of interest" description="Disordered" evidence="11">
    <location>
        <begin position="469"/>
        <end position="488"/>
    </location>
</feature>
<dbReference type="GO" id="GO:0071269">
    <property type="term" value="P:L-homocysteine biosynthetic process"/>
    <property type="evidence" value="ECO:0007669"/>
    <property type="project" value="TreeGrafter"/>
</dbReference>
<evidence type="ECO:0000256" key="9">
    <source>
        <dbReference type="PIRSR" id="PIRSR001434-2"/>
    </source>
</evidence>
<dbReference type="Gene3D" id="3.40.640.10">
    <property type="entry name" value="Type I PLP-dependent aspartate aminotransferase-like (Major domain)"/>
    <property type="match status" value="1"/>
</dbReference>
<dbReference type="InterPro" id="IPR015421">
    <property type="entry name" value="PyrdxlP-dep_Trfase_major"/>
</dbReference>
<dbReference type="CDD" id="cd00614">
    <property type="entry name" value="CGS_like"/>
    <property type="match status" value="1"/>
</dbReference>
<dbReference type="GO" id="GO:0030170">
    <property type="term" value="F:pyridoxal phosphate binding"/>
    <property type="evidence" value="ECO:0007669"/>
    <property type="project" value="InterPro"/>
</dbReference>
<dbReference type="PIRSF" id="PIRSF001434">
    <property type="entry name" value="CGS"/>
    <property type="match status" value="1"/>
</dbReference>
<dbReference type="Pfam" id="PF01053">
    <property type="entry name" value="Cys_Met_Meta_PP"/>
    <property type="match status" value="1"/>
</dbReference>
<evidence type="ECO:0000256" key="4">
    <source>
        <dbReference type="ARBA" id="ARBA00022898"/>
    </source>
</evidence>
<dbReference type="GO" id="GO:0006535">
    <property type="term" value="P:cysteine biosynthetic process from serine"/>
    <property type="evidence" value="ECO:0007669"/>
    <property type="project" value="TreeGrafter"/>
</dbReference>
<evidence type="ECO:0000256" key="8">
    <source>
        <dbReference type="ARBA" id="ARBA00052699"/>
    </source>
</evidence>
<dbReference type="GO" id="GO:0004124">
    <property type="term" value="F:cysteine synthase activity"/>
    <property type="evidence" value="ECO:0007669"/>
    <property type="project" value="TreeGrafter"/>
</dbReference>
<accession>A0A0M2HKD7</accession>